<comment type="similarity">
    <text evidence="11">Belongs to the glycerol-1-phosphate dehydrogenase family.</text>
</comment>
<comment type="catalytic activity">
    <reaction evidence="11">
        <text>sn-glycerol 1-phosphate + NADP(+) = dihydroxyacetone phosphate + NADPH + H(+)</text>
        <dbReference type="Rhea" id="RHEA:21416"/>
        <dbReference type="ChEBI" id="CHEBI:15378"/>
        <dbReference type="ChEBI" id="CHEBI:57642"/>
        <dbReference type="ChEBI" id="CHEBI:57685"/>
        <dbReference type="ChEBI" id="CHEBI:57783"/>
        <dbReference type="ChEBI" id="CHEBI:58349"/>
        <dbReference type="EC" id="1.1.1.261"/>
    </reaction>
</comment>
<evidence type="ECO:0000256" key="6">
    <source>
        <dbReference type="ARBA" id="ARBA00023002"/>
    </source>
</evidence>
<accession>A0AAI8MZF8</accession>
<dbReference type="PANTHER" id="PTHR43616">
    <property type="entry name" value="GLYCEROL DEHYDROGENASE"/>
    <property type="match status" value="1"/>
</dbReference>
<dbReference type="Pfam" id="PF13685">
    <property type="entry name" value="Fe-ADH_2"/>
    <property type="match status" value="1"/>
</dbReference>
<protein>
    <recommendedName>
        <fullName evidence="11">Glycerol-1-phosphate dehydrogenase [NAD(P)+]</fullName>
        <shortName evidence="11">G1P dehydrogenase</shortName>
        <shortName evidence="11">G1PDH</shortName>
        <ecNumber evidence="11">1.1.1.261</ecNumber>
    </recommendedName>
    <alternativeName>
        <fullName evidence="11">Enantiomeric glycerophosphate synthase</fullName>
    </alternativeName>
    <alternativeName>
        <fullName evidence="11">sn-glycerol-1-phosphate dehydrogenase</fullName>
    </alternativeName>
</protein>
<dbReference type="EC" id="1.1.1.261" evidence="11"/>
<dbReference type="HAMAP" id="MF_00497_B">
    <property type="entry name" value="G1P_dehydrogenase_B"/>
    <property type="match status" value="1"/>
</dbReference>
<gene>
    <name evidence="11" type="primary">egsA</name>
    <name evidence="12" type="ORF">CWD84_06535</name>
</gene>
<dbReference type="GO" id="GO:0050492">
    <property type="term" value="F:glycerol-1-phosphate dehydrogenase [NAD(P)+] activity"/>
    <property type="evidence" value="ECO:0007669"/>
    <property type="project" value="UniProtKB-UniRule"/>
</dbReference>
<keyword evidence="1 11" id="KW-0963">Cytoplasm</keyword>
<evidence type="ECO:0000256" key="9">
    <source>
        <dbReference type="ARBA" id="ARBA00023209"/>
    </source>
</evidence>
<feature type="binding site" evidence="11">
    <location>
        <position position="54"/>
    </location>
    <ligand>
        <name>NAD(+)</name>
        <dbReference type="ChEBI" id="CHEBI:57540"/>
    </ligand>
</feature>
<evidence type="ECO:0000256" key="4">
    <source>
        <dbReference type="ARBA" id="ARBA00022723"/>
    </source>
</evidence>
<reference evidence="12 13" key="1">
    <citation type="submission" date="2017-11" db="EMBL/GenBank/DDBJ databases">
        <title>Genome sequence and genome mining of multiple bioactive secondary metabolites from a deep sea-derived Bacillus siamensis SCSIO 05746.</title>
        <authorList>
            <person name="Pan H.-Q."/>
            <person name="Ju J.-H."/>
        </authorList>
    </citation>
    <scope>NUCLEOTIDE SEQUENCE [LARGE SCALE GENOMIC DNA]</scope>
    <source>
        <strain evidence="12 13">SCSIO 05746</strain>
    </source>
</reference>
<evidence type="ECO:0000256" key="3">
    <source>
        <dbReference type="ARBA" id="ARBA00022596"/>
    </source>
</evidence>
<dbReference type="InterPro" id="IPR023003">
    <property type="entry name" value="G1P_dehydrogenase_bac"/>
</dbReference>
<keyword evidence="7 11" id="KW-0520">NAD</keyword>
<comment type="function">
    <text evidence="11">Catalyzes the NAD(P)H-dependent reduction of dihydroxyacetonephosphate (DHAP or glycerone phosphate) to glycerol 1-phosphate (G1P). The G1P thus generated is probably used for the synthesis of phosphoglycerolipids in Gram-positive bacterial species.</text>
</comment>
<feature type="binding site" evidence="11">
    <location>
        <begin position="138"/>
        <end position="141"/>
    </location>
    <ligand>
        <name>NAD(+)</name>
        <dbReference type="ChEBI" id="CHEBI:57540"/>
    </ligand>
</feature>
<dbReference type="Proteomes" id="UP000234366">
    <property type="component" value="Chromosome"/>
</dbReference>
<evidence type="ECO:0000256" key="11">
    <source>
        <dbReference type="HAMAP-Rule" id="MF_00497"/>
    </source>
</evidence>
<dbReference type="GO" id="GO:0005737">
    <property type="term" value="C:cytoplasm"/>
    <property type="evidence" value="ECO:0007669"/>
    <property type="project" value="UniProtKB-SubCell"/>
</dbReference>
<dbReference type="InterPro" id="IPR016205">
    <property type="entry name" value="Glycerol_DH"/>
</dbReference>
<evidence type="ECO:0000256" key="2">
    <source>
        <dbReference type="ARBA" id="ARBA00022516"/>
    </source>
</evidence>
<evidence type="ECO:0000313" key="12">
    <source>
        <dbReference type="EMBL" id="AUJ76481.1"/>
    </source>
</evidence>
<evidence type="ECO:0000256" key="7">
    <source>
        <dbReference type="ARBA" id="ARBA00023027"/>
    </source>
</evidence>
<feature type="binding site" evidence="11">
    <location>
        <position position="147"/>
    </location>
    <ligand>
        <name>NAD(+)</name>
        <dbReference type="ChEBI" id="CHEBI:57540"/>
    </ligand>
</feature>
<comment type="catalytic activity">
    <reaction evidence="11">
        <text>sn-glycerol 1-phosphate + NAD(+) = dihydroxyacetone phosphate + NADH + H(+)</text>
        <dbReference type="Rhea" id="RHEA:21412"/>
        <dbReference type="ChEBI" id="CHEBI:15378"/>
        <dbReference type="ChEBI" id="CHEBI:57540"/>
        <dbReference type="ChEBI" id="CHEBI:57642"/>
        <dbReference type="ChEBI" id="CHEBI:57685"/>
        <dbReference type="ChEBI" id="CHEBI:57945"/>
        <dbReference type="EC" id="1.1.1.261"/>
    </reaction>
</comment>
<organism evidence="12 13">
    <name type="scientific">Bacillus siamensis</name>
    <dbReference type="NCBI Taxonomy" id="659243"/>
    <lineage>
        <taxon>Bacteria</taxon>
        <taxon>Bacillati</taxon>
        <taxon>Bacillota</taxon>
        <taxon>Bacilli</taxon>
        <taxon>Bacillales</taxon>
        <taxon>Bacillaceae</taxon>
        <taxon>Bacillus</taxon>
        <taxon>Bacillus amyloliquefaciens group</taxon>
    </lineage>
</organism>
<comment type="subunit">
    <text evidence="11">Homodimer.</text>
</comment>
<dbReference type="EMBL" id="CP025001">
    <property type="protein sequence ID" value="AUJ76481.1"/>
    <property type="molecule type" value="Genomic_DNA"/>
</dbReference>
<sequence>MKLSPADIQSEFNKEGGSRSPIQIEDIIIGADAKEELFRFLQKKCWKHPAIVCDRNTDEAAGGMLADELKAGGIKAAKIIIPEHESGTAAADEKTLIYTLINIAEETDVIIAAGSGTIHDITRFAACQRGLPFISFPTAPSVDGFTSAGAPLILNGIKTTIQTKAPIALFADTNLLKEAPRAMTAAGFGDMLGKITSLADWEISRKLADEPYSEAGAKLVKDALWQCIDHRADIAMGTEAGIRILMEALIVSGLVMLALDHSRPASGGEHHISHWIEMELLKTKQPPILHGAKVGCACAVLSDIYKDLACHEKLAELPPDFREAVQSAYEGLPDGKTIAGWLTSAGGPASFDEIGVKQDLVSDALKHAHTLRDRYTGLTIINENAALFAHHSPHGLKRKGQ</sequence>
<evidence type="ECO:0000256" key="1">
    <source>
        <dbReference type="ARBA" id="ARBA00022490"/>
    </source>
</evidence>
<dbReference type="SUPFAM" id="SSF56796">
    <property type="entry name" value="Dehydroquinate synthase-like"/>
    <property type="match status" value="1"/>
</dbReference>
<keyword evidence="13" id="KW-1185">Reference proteome</keyword>
<feature type="binding site" evidence="11">
    <location>
        <position position="270"/>
    </location>
    <ligand>
        <name>Ni(2+)</name>
        <dbReference type="ChEBI" id="CHEBI:49786"/>
        <note>catalytic</note>
    </ligand>
</feature>
<dbReference type="AlphaFoldDB" id="A0AAI8MZF8"/>
<dbReference type="GO" id="GO:0006650">
    <property type="term" value="P:glycerophospholipid metabolic process"/>
    <property type="evidence" value="ECO:0007669"/>
    <property type="project" value="UniProtKB-UniRule"/>
</dbReference>
<keyword evidence="2 11" id="KW-0444">Lipid biosynthesis</keyword>
<evidence type="ECO:0000256" key="10">
    <source>
        <dbReference type="ARBA" id="ARBA00023264"/>
    </source>
</evidence>
<dbReference type="GO" id="GO:0008654">
    <property type="term" value="P:phospholipid biosynthetic process"/>
    <property type="evidence" value="ECO:0007669"/>
    <property type="project" value="UniProtKB-KW"/>
</dbReference>
<evidence type="ECO:0000313" key="13">
    <source>
        <dbReference type="Proteomes" id="UP000234366"/>
    </source>
</evidence>
<keyword evidence="10 11" id="KW-1208">Phospholipid metabolism</keyword>
<proteinExistence type="inferred from homology"/>
<dbReference type="KEGG" id="bsia:CWD84_06535"/>
<dbReference type="Gene3D" id="1.20.1090.10">
    <property type="entry name" value="Dehydroquinate synthase-like - alpha domain"/>
    <property type="match status" value="1"/>
</dbReference>
<dbReference type="Gene3D" id="3.40.50.1970">
    <property type="match status" value="1"/>
</dbReference>
<comment type="cofactor">
    <cofactor evidence="11">
        <name>Ni(2+)</name>
        <dbReference type="ChEBI" id="CHEBI:49786"/>
    </cofactor>
    <text evidence="11">Binds 1 nickel ion per subunit.</text>
</comment>
<evidence type="ECO:0000256" key="5">
    <source>
        <dbReference type="ARBA" id="ARBA00022857"/>
    </source>
</evidence>
<comment type="subcellular location">
    <subcellularLocation>
        <location evidence="11">Cytoplasm</location>
    </subcellularLocation>
</comment>
<evidence type="ECO:0000256" key="8">
    <source>
        <dbReference type="ARBA" id="ARBA00023098"/>
    </source>
</evidence>
<keyword evidence="5 11" id="KW-0521">NADP</keyword>
<name>A0AAI8MZF8_9BACI</name>
<keyword evidence="3 11" id="KW-0533">Nickel</keyword>
<keyword evidence="9 11" id="KW-0594">Phospholipid biosynthesis</keyword>
<dbReference type="CDD" id="cd08175">
    <property type="entry name" value="G1PDH"/>
    <property type="match status" value="1"/>
</dbReference>
<dbReference type="PANTHER" id="PTHR43616:SF5">
    <property type="entry name" value="GLYCEROL DEHYDROGENASE 1"/>
    <property type="match status" value="1"/>
</dbReference>
<feature type="binding site" evidence="11">
    <location>
        <position position="290"/>
    </location>
    <ligand>
        <name>Ni(2+)</name>
        <dbReference type="ChEBI" id="CHEBI:49786"/>
        <note>catalytic</note>
    </ligand>
</feature>
<dbReference type="RefSeq" id="WP_060964594.1">
    <property type="nucleotide sequence ID" value="NZ_CP025001.1"/>
</dbReference>
<keyword evidence="8 11" id="KW-0443">Lipid metabolism</keyword>
<feature type="binding site" evidence="11">
    <location>
        <position position="190"/>
    </location>
    <ligand>
        <name>Ni(2+)</name>
        <dbReference type="ChEBI" id="CHEBI:49786"/>
        <note>catalytic</note>
    </ligand>
</feature>
<dbReference type="InterPro" id="IPR032837">
    <property type="entry name" value="G1PDH"/>
</dbReference>
<feature type="binding site" evidence="11">
    <location>
        <position position="274"/>
    </location>
    <ligand>
        <name>substrate</name>
    </ligand>
</feature>
<keyword evidence="6 11" id="KW-0560">Oxidoreductase</keyword>
<feature type="binding site" evidence="11">
    <location>
        <position position="143"/>
    </location>
    <ligand>
        <name>substrate</name>
    </ligand>
</feature>
<feature type="binding site" evidence="11">
    <location>
        <position position="190"/>
    </location>
    <ligand>
        <name>substrate</name>
    </ligand>
</feature>
<keyword evidence="4 11" id="KW-0479">Metal-binding</keyword>
<feature type="binding site" evidence="11">
    <location>
        <begin position="116"/>
        <end position="120"/>
    </location>
    <ligand>
        <name>NAD(+)</name>
        <dbReference type="ChEBI" id="CHEBI:57540"/>
    </ligand>
</feature>
<dbReference type="GO" id="GO:0046872">
    <property type="term" value="F:metal ion binding"/>
    <property type="evidence" value="ECO:0007669"/>
    <property type="project" value="UniProtKB-KW"/>
</dbReference>